<sequence>MKTTLLKSVLLVFLAAVSWSCSDKDKVDPAPPSLANSWKSGWDSQKVLALAKGSRPLPEVYLEANYVTYQLSLFEKGATYLVPKSTLDNYGRDTLGYPDNTQFVMAAGEMDAMLVKTGKDISKIETELGIPAGSWKDKPMVRISIANPKELNLRLPSGNEMGANALWLPGGKLPTGYSEAVVNRIPKSKYTETPL</sequence>
<keyword evidence="3" id="KW-1185">Reference proteome</keyword>
<organism evidence="2 3">
    <name type="scientific">Siphonobacter aquaeclarae</name>
    <dbReference type="NCBI Taxonomy" id="563176"/>
    <lineage>
        <taxon>Bacteria</taxon>
        <taxon>Pseudomonadati</taxon>
        <taxon>Bacteroidota</taxon>
        <taxon>Cytophagia</taxon>
        <taxon>Cytophagales</taxon>
        <taxon>Cytophagaceae</taxon>
        <taxon>Siphonobacter</taxon>
    </lineage>
</organism>
<proteinExistence type="predicted"/>
<dbReference type="AlphaFoldDB" id="A0A1G9IRN5"/>
<dbReference type="Proteomes" id="UP000198901">
    <property type="component" value="Unassembled WGS sequence"/>
</dbReference>
<dbReference type="STRING" id="563176.SAMN04488090_0597"/>
<feature type="signal peptide" evidence="1">
    <location>
        <begin position="1"/>
        <end position="23"/>
    </location>
</feature>
<gene>
    <name evidence="2" type="ORF">SAMN04488090_0597</name>
</gene>
<name>A0A1G9IRN5_9BACT</name>
<feature type="chain" id="PRO_5011466971" evidence="1">
    <location>
        <begin position="24"/>
        <end position="195"/>
    </location>
</feature>
<dbReference type="EMBL" id="FNGS01000001">
    <property type="protein sequence ID" value="SDL27928.1"/>
    <property type="molecule type" value="Genomic_DNA"/>
</dbReference>
<evidence type="ECO:0000313" key="3">
    <source>
        <dbReference type="Proteomes" id="UP000198901"/>
    </source>
</evidence>
<keyword evidence="1" id="KW-0732">Signal</keyword>
<reference evidence="2 3" key="1">
    <citation type="submission" date="2016-10" db="EMBL/GenBank/DDBJ databases">
        <authorList>
            <person name="de Groot N.N."/>
        </authorList>
    </citation>
    <scope>NUCLEOTIDE SEQUENCE [LARGE SCALE GENOMIC DNA]</scope>
    <source>
        <strain evidence="2 3">DSM 21668</strain>
    </source>
</reference>
<dbReference type="OrthoDB" id="3194844at2"/>
<evidence type="ECO:0000313" key="2">
    <source>
        <dbReference type="EMBL" id="SDL27928.1"/>
    </source>
</evidence>
<evidence type="ECO:0000256" key="1">
    <source>
        <dbReference type="SAM" id="SignalP"/>
    </source>
</evidence>
<accession>A0A1G9IRN5</accession>
<dbReference type="RefSeq" id="WP_093197858.1">
    <property type="nucleotide sequence ID" value="NZ_FNGS01000001.1"/>
</dbReference>
<protein>
    <submittedName>
        <fullName evidence="2">Uncharacterized protein</fullName>
    </submittedName>
</protein>